<evidence type="ECO:0000256" key="3">
    <source>
        <dbReference type="ARBA" id="ARBA00023306"/>
    </source>
</evidence>
<dbReference type="InterPro" id="IPR039518">
    <property type="entry name" value="WhiA_LAGLIDADG_dom"/>
</dbReference>
<reference evidence="14 15" key="3">
    <citation type="submission" date="2020-04" db="EMBL/GenBank/DDBJ databases">
        <title>Antimicrobial susceptibility and clonality of vaginal-derived multi-drug resistant Mobiluncus isolates in China.</title>
        <authorList>
            <person name="Zhang X."/>
        </authorList>
    </citation>
    <scope>NUCLEOTIDE SEQUENCE [LARGE SCALE GENOMIC DNA]</scope>
    <source>
        <strain evidence="11 14">12</strain>
        <strain evidence="10 15">7</strain>
    </source>
</reference>
<evidence type="ECO:0000256" key="4">
    <source>
        <dbReference type="ARBA" id="ARBA00068775"/>
    </source>
</evidence>
<dbReference type="GO" id="GO:0043937">
    <property type="term" value="P:regulation of sporulation"/>
    <property type="evidence" value="ECO:0007669"/>
    <property type="project" value="InterPro"/>
</dbReference>
<evidence type="ECO:0000256" key="5">
    <source>
        <dbReference type="HAMAP-Rule" id="MF_01420"/>
    </source>
</evidence>
<evidence type="ECO:0000313" key="15">
    <source>
        <dbReference type="Proteomes" id="UP000582487"/>
    </source>
</evidence>
<dbReference type="EMBL" id="JABCUV010000001">
    <property type="protein sequence ID" value="NMW92392.1"/>
    <property type="molecule type" value="Genomic_DNA"/>
</dbReference>
<organism evidence="11 14">
    <name type="scientific">Mobiluncus mulieris</name>
    <dbReference type="NCBI Taxonomy" id="2052"/>
    <lineage>
        <taxon>Bacteria</taxon>
        <taxon>Bacillati</taxon>
        <taxon>Actinomycetota</taxon>
        <taxon>Actinomycetes</taxon>
        <taxon>Actinomycetales</taxon>
        <taxon>Actinomycetaceae</taxon>
        <taxon>Mobiluncus</taxon>
    </lineage>
</organism>
<evidence type="ECO:0000313" key="13">
    <source>
        <dbReference type="Proteomes" id="UP000255284"/>
    </source>
</evidence>
<comment type="similarity">
    <text evidence="5">Belongs to the WhiA family.</text>
</comment>
<dbReference type="GO" id="GO:0051301">
    <property type="term" value="P:cell division"/>
    <property type="evidence" value="ECO:0007669"/>
    <property type="project" value="UniProtKB-UniRule"/>
</dbReference>
<dbReference type="GO" id="GO:0003677">
    <property type="term" value="F:DNA binding"/>
    <property type="evidence" value="ECO:0007669"/>
    <property type="project" value="UniProtKB-UniRule"/>
</dbReference>
<evidence type="ECO:0000313" key="16">
    <source>
        <dbReference type="Proteomes" id="UP001209486"/>
    </source>
</evidence>
<evidence type="ECO:0000313" key="11">
    <source>
        <dbReference type="EMBL" id="NMX02879.1"/>
    </source>
</evidence>
<evidence type="ECO:0000256" key="1">
    <source>
        <dbReference type="ARBA" id="ARBA00022618"/>
    </source>
</evidence>
<comment type="caution">
    <text evidence="11">The sequence shown here is derived from an EMBL/GenBank/DDBJ whole genome shotgun (WGS) entry which is preliminary data.</text>
</comment>
<gene>
    <name evidence="5 11" type="primary">whiA</name>
    <name evidence="9" type="ORF">FYZ43_07265</name>
    <name evidence="10" type="ORF">HHJ74_01510</name>
    <name evidence="11" type="ORF">HHJ77_02750</name>
    <name evidence="12" type="ORF">NCTC11819_01900</name>
</gene>
<dbReference type="PANTHER" id="PTHR37307:SF1">
    <property type="entry name" value="CELL DIVISION PROTEIN WHIA-RELATED"/>
    <property type="match status" value="1"/>
</dbReference>
<keyword evidence="2 5" id="KW-0238">DNA-binding</keyword>
<evidence type="ECO:0000313" key="14">
    <source>
        <dbReference type="Proteomes" id="UP000575397"/>
    </source>
</evidence>
<dbReference type="Proteomes" id="UP001209486">
    <property type="component" value="Unassembled WGS sequence"/>
</dbReference>
<keyword evidence="3 5" id="KW-0131">Cell cycle</keyword>
<dbReference type="Gene3D" id="3.10.28.10">
    <property type="entry name" value="Homing endonucleases"/>
    <property type="match status" value="1"/>
</dbReference>
<dbReference type="NCBIfam" id="TIGR00647">
    <property type="entry name" value="DNA_bind_WhiA"/>
    <property type="match status" value="1"/>
</dbReference>
<dbReference type="Pfam" id="PF14527">
    <property type="entry name" value="LAGLIDADG_WhiA"/>
    <property type="match status" value="1"/>
</dbReference>
<dbReference type="GeneID" id="61168050"/>
<feature type="domain" description="Sporulation regulator WhiA C-terminal" evidence="6">
    <location>
        <begin position="221"/>
        <end position="303"/>
    </location>
</feature>
<evidence type="ECO:0000256" key="2">
    <source>
        <dbReference type="ARBA" id="ARBA00023125"/>
    </source>
</evidence>
<dbReference type="InterPro" id="IPR003802">
    <property type="entry name" value="Sporulation_regulator_WhiA"/>
</dbReference>
<proteinExistence type="inferred from homology"/>
<dbReference type="EMBL" id="JABCUS010000004">
    <property type="protein sequence ID" value="NMX02879.1"/>
    <property type="molecule type" value="Genomic_DNA"/>
</dbReference>
<dbReference type="PANTHER" id="PTHR37307">
    <property type="entry name" value="CELL DIVISION PROTEIN WHIA-RELATED"/>
    <property type="match status" value="1"/>
</dbReference>
<dbReference type="InterPro" id="IPR018478">
    <property type="entry name" value="Sporu_reg_WhiA_N_dom"/>
</dbReference>
<comment type="function">
    <text evidence="5">Involved in cell division and chromosome segregation.</text>
</comment>
<evidence type="ECO:0000259" key="8">
    <source>
        <dbReference type="Pfam" id="PF14527"/>
    </source>
</evidence>
<dbReference type="AlphaFoldDB" id="A0A2J9KRC1"/>
<reference evidence="12 13" key="1">
    <citation type="submission" date="2018-06" db="EMBL/GenBank/DDBJ databases">
        <authorList>
            <consortium name="Pathogen Informatics"/>
            <person name="Doyle S."/>
        </authorList>
    </citation>
    <scope>NUCLEOTIDE SEQUENCE [LARGE SCALE GENOMIC DNA]</scope>
    <source>
        <strain evidence="12 13">NCTC11819</strain>
    </source>
</reference>
<feature type="domain" description="Sporulation transcription regulator WhiA N-terminal" evidence="7">
    <location>
        <begin position="23"/>
        <end position="104"/>
    </location>
</feature>
<name>A0A2J9KRC1_9ACTO</name>
<dbReference type="Proteomes" id="UP000582487">
    <property type="component" value="Unassembled WGS sequence"/>
</dbReference>
<dbReference type="HAMAP" id="MF_01420">
    <property type="entry name" value="HTH_type_WhiA"/>
    <property type="match status" value="1"/>
</dbReference>
<feature type="domain" description="WhiA LAGLIDADG-like" evidence="8">
    <location>
        <begin position="127"/>
        <end position="217"/>
    </location>
</feature>
<dbReference type="InterPro" id="IPR023054">
    <property type="entry name" value="Sporulation_regulator_WhiA_C"/>
</dbReference>
<reference evidence="9 16" key="2">
    <citation type="submission" date="2019-08" db="EMBL/GenBank/DDBJ databases">
        <title>Comparison of rpoB and gyrB Sequences from Mobiluncus Species and Development of a Multiplex PCR Method for Clinical Detection of Mobiluncus curtisii and Mobiluncus mulieris.</title>
        <authorList>
            <person name="Yang L."/>
            <person name="Shen Y."/>
            <person name="Xu G."/>
            <person name="Shu L.-B."/>
            <person name="Hu J."/>
            <person name="Zhang R."/>
            <person name="Wang Y."/>
            <person name="Zhou H.-W."/>
            <person name="Zhang X."/>
        </authorList>
    </citation>
    <scope>NUCLEOTIDE SEQUENCE [LARGE SCALE GENOMIC DNA]</scope>
    <source>
        <strain evidence="9 16">M26</strain>
    </source>
</reference>
<dbReference type="Proteomes" id="UP000255284">
    <property type="component" value="Unassembled WGS sequence"/>
</dbReference>
<dbReference type="FunFam" id="3.10.28.10:FF:000001">
    <property type="entry name" value="Probable cell division protein WhiA"/>
    <property type="match status" value="1"/>
</dbReference>
<dbReference type="EMBL" id="UGGQ01000006">
    <property type="protein sequence ID" value="STO17315.1"/>
    <property type="molecule type" value="Genomic_DNA"/>
</dbReference>
<evidence type="ECO:0000259" key="6">
    <source>
        <dbReference type="Pfam" id="PF02650"/>
    </source>
</evidence>
<evidence type="ECO:0000259" key="7">
    <source>
        <dbReference type="Pfam" id="PF10298"/>
    </source>
</evidence>
<dbReference type="RefSeq" id="WP_004012280.1">
    <property type="nucleotide sequence ID" value="NZ_CAMPNB010000001.1"/>
</dbReference>
<protein>
    <recommendedName>
        <fullName evidence="4 5">Probable cell division protein WhiA</fullName>
    </recommendedName>
</protein>
<dbReference type="EMBL" id="VSZY01000011">
    <property type="protein sequence ID" value="MCU9969198.1"/>
    <property type="molecule type" value="Genomic_DNA"/>
</dbReference>
<keyword evidence="1 5" id="KW-0132">Cell division</keyword>
<dbReference type="InterPro" id="IPR027434">
    <property type="entry name" value="Homing_endonucl"/>
</dbReference>
<evidence type="ECO:0000313" key="12">
    <source>
        <dbReference type="EMBL" id="STO17315.1"/>
    </source>
</evidence>
<dbReference type="Proteomes" id="UP000575397">
    <property type="component" value="Unassembled WGS sequence"/>
</dbReference>
<sequence length="326" mass="35210">MSLTAAAKDELARVVVQSRTDFRAEVATLLRFAGGLHLVAGNIVIEAELDSPLAAKRLQIALVDLYHAASSVVVVHGGGIRKSDRFVVRVVQKAEKLAHDTGLLDKAGRPVRGLPPEVVSGSITACAAAWRGAFLARGSLTEPSRCAAIEITCPGSESALALVGLARRLDAVAKSREVRQIQRVAVRENDSIVTLLERMGAVQTLAAWSDRRDKREKRGEVNRLANFDDANMRRSTRAAVLAGARVRRAFEILGDDIPEHLITAGRLRLEHKQASLEELGQLSDPQLTKDAVAGRIRRLLAMADKKARELGIPDTEAGLNPDILDA</sequence>
<evidence type="ECO:0000313" key="10">
    <source>
        <dbReference type="EMBL" id="NMW92392.1"/>
    </source>
</evidence>
<dbReference type="Pfam" id="PF10298">
    <property type="entry name" value="WhiA_N"/>
    <property type="match status" value="1"/>
</dbReference>
<evidence type="ECO:0000313" key="9">
    <source>
        <dbReference type="EMBL" id="MCU9969198.1"/>
    </source>
</evidence>
<dbReference type="Pfam" id="PF02650">
    <property type="entry name" value="HTH_WhiA"/>
    <property type="match status" value="1"/>
</dbReference>
<accession>A0A2J9KRC1</accession>
<dbReference type="OrthoDB" id="5197218at2"/>